<feature type="chain" id="PRO_5040312590" evidence="2">
    <location>
        <begin position="26"/>
        <end position="804"/>
    </location>
</feature>
<feature type="region of interest" description="Disordered" evidence="1">
    <location>
        <begin position="54"/>
        <end position="75"/>
    </location>
</feature>
<protein>
    <submittedName>
        <fullName evidence="3">Uncharacterized protein</fullName>
    </submittedName>
</protein>
<dbReference type="Proteomes" id="UP000765509">
    <property type="component" value="Unassembled WGS sequence"/>
</dbReference>
<sequence>MQGSRLRCLIICTLRCSLLLPTGAPAPTPTGMIDFFAIDGETHGEKLLSAESDVTDQRHLAHTQPSSSYSRKRPSGVALCLHDHTDEQNGLKPKKGHWALEEDQTFNSLSPEPDVTENAILSAPLVSCPAKQPGEEYPCSQSELDQQKSIRALHSSPNLSNPFKSKEMLRTDRPVESLQEHVSDQETLPSHSCQVKTNQNLDNKGKKLMFYKNNLPSANEDFKQKVGRKTLVLPIINSQNPTFMGLNFIKPTLKGWKNSQREELLASLVPLGLPAYQEHNLDGIYSDFDQLQSHESHIPAVNSRWPKAKLEIWMKIESLLSFISSMQKNILWDLPPQILLNEQEKPSAFQEFIYHKILKVDGVISWAMKSKPDSKNLPQASYLQALILKYFSNSSNDPPTVVKGLSSEDVTVSQTEILRLEISLLSLEHYYRFTYKFLWENFLRDTGKFIEFLFVRKTSIQKSQIRELNSNFGHDLRKIQMVPCKDTLQSFPIIQSKEEKSSTKTKIPAKSQTKPVRINSSEKILHSELEEFEDWEYKIIQNKSAESVREPPELRETITANLNALRKGFFQKVRYYKPQFGTLEETPTEIMLNSFKDLFLEVFSLNCPFLNVIGSGLPQTEIEKEHIKIQNWVFRKCSMMNIWELISERGNNITEGDKQSPLTLFSRFLTLDQERLVGKSEAKQSSVEDKRDKLRKVIALTLLFNYYEDVNGDKSRAFFGMSDPSETFKRVFVVTIQRAQKHSRWENRGPRKYQLSQPVLPWENTHLKCRRPNWISNLQDSLRESYRNLRASALRLLPVGIPDH</sequence>
<evidence type="ECO:0000313" key="4">
    <source>
        <dbReference type="Proteomes" id="UP000765509"/>
    </source>
</evidence>
<evidence type="ECO:0000256" key="2">
    <source>
        <dbReference type="SAM" id="SignalP"/>
    </source>
</evidence>
<reference evidence="3" key="1">
    <citation type="submission" date="2021-03" db="EMBL/GenBank/DDBJ databases">
        <title>Draft genome sequence of rust myrtle Austropuccinia psidii MF-1, a brazilian biotype.</title>
        <authorList>
            <person name="Quecine M.C."/>
            <person name="Pachon D.M.R."/>
            <person name="Bonatelli M.L."/>
            <person name="Correr F.H."/>
            <person name="Franceschini L.M."/>
            <person name="Leite T.F."/>
            <person name="Margarido G.R.A."/>
            <person name="Almeida C.A."/>
            <person name="Ferrarezi J.A."/>
            <person name="Labate C.A."/>
        </authorList>
    </citation>
    <scope>NUCLEOTIDE SEQUENCE</scope>
    <source>
        <strain evidence="3">MF-1</strain>
    </source>
</reference>
<evidence type="ECO:0000256" key="1">
    <source>
        <dbReference type="SAM" id="MobiDB-lite"/>
    </source>
</evidence>
<accession>A0A9Q3H7U4</accession>
<dbReference type="AlphaFoldDB" id="A0A9Q3H7U4"/>
<gene>
    <name evidence="3" type="ORF">O181_034172</name>
</gene>
<keyword evidence="2" id="KW-0732">Signal</keyword>
<feature type="signal peptide" evidence="2">
    <location>
        <begin position="1"/>
        <end position="25"/>
    </location>
</feature>
<evidence type="ECO:0000313" key="3">
    <source>
        <dbReference type="EMBL" id="MBW0494457.1"/>
    </source>
</evidence>
<comment type="caution">
    <text evidence="3">The sequence shown here is derived from an EMBL/GenBank/DDBJ whole genome shotgun (WGS) entry which is preliminary data.</text>
</comment>
<keyword evidence="4" id="KW-1185">Reference proteome</keyword>
<dbReference type="EMBL" id="AVOT02012589">
    <property type="protein sequence ID" value="MBW0494457.1"/>
    <property type="molecule type" value="Genomic_DNA"/>
</dbReference>
<name>A0A9Q3H7U4_9BASI</name>
<proteinExistence type="predicted"/>
<organism evidence="3 4">
    <name type="scientific">Austropuccinia psidii MF-1</name>
    <dbReference type="NCBI Taxonomy" id="1389203"/>
    <lineage>
        <taxon>Eukaryota</taxon>
        <taxon>Fungi</taxon>
        <taxon>Dikarya</taxon>
        <taxon>Basidiomycota</taxon>
        <taxon>Pucciniomycotina</taxon>
        <taxon>Pucciniomycetes</taxon>
        <taxon>Pucciniales</taxon>
        <taxon>Sphaerophragmiaceae</taxon>
        <taxon>Austropuccinia</taxon>
    </lineage>
</organism>